<dbReference type="Proteomes" id="UP000235916">
    <property type="component" value="Unassembled WGS sequence"/>
</dbReference>
<sequence>MCGCQTAGQYWRETSSYDATGAFQITDRDVVEPVDLGFLLVRYAPMARANSQDCATLALNTPVWAKGGVANGEDKDGGAFASQDRTRLDRSVQFFACRAAQAVEDERRLARNALQERLMVSSAQRCAAFKIGLQREFSRTNFNLGVLGTIAATAGALVNSASAAKNWAGTAAVSSGVRAEYNQAFLANLAAHVVIQGVDKRRRDVYEQIQREGQSKSYDQYPVEAAIKDAMTFHGQCSVIAGFEEAADAIRLYDDPGVSKATNWIARLKVANTLMKSGEVSNETLLKQISDLNATLPLMAGSRLNTTGTKPPEPRPLVRLDRALKQITEAVKAMEGQLDSLQKKLPPGLDAENLGLTSNFKSHGLEAGLSKACEDRAAGFESDAQVKRARAAAETDAVEQSSLNAEADKADRQGADLAQAATTLAWGFQRRVDSAVAAWQFLFAKAVEDKKAETAAQLKLSIEKAPKLNEEAVLPAMRQLCGK</sequence>
<evidence type="ECO:0000256" key="1">
    <source>
        <dbReference type="SAM" id="Coils"/>
    </source>
</evidence>
<proteinExistence type="predicted"/>
<keyword evidence="1" id="KW-0175">Coiled coil</keyword>
<reference evidence="2 3" key="1">
    <citation type="submission" date="2018-01" db="EMBL/GenBank/DDBJ databases">
        <title>Draft genome sequence of Paucibacter aquatile CR182 isolated from freshwater of the Nakdong River.</title>
        <authorList>
            <person name="Choi A."/>
            <person name="Chung E.J."/>
        </authorList>
    </citation>
    <scope>NUCLEOTIDE SEQUENCE [LARGE SCALE GENOMIC DNA]</scope>
    <source>
        <strain evidence="2 3">CR182</strain>
    </source>
</reference>
<dbReference type="AlphaFoldDB" id="A0A2N8KYY7"/>
<name>A0A2N8KYY7_9BURK</name>
<comment type="caution">
    <text evidence="2">The sequence shown here is derived from an EMBL/GenBank/DDBJ whole genome shotgun (WGS) entry which is preliminary data.</text>
</comment>
<accession>A0A2N8KYY7</accession>
<protein>
    <submittedName>
        <fullName evidence="2">Uncharacterized protein</fullName>
    </submittedName>
</protein>
<evidence type="ECO:0000313" key="3">
    <source>
        <dbReference type="Proteomes" id="UP000235916"/>
    </source>
</evidence>
<dbReference type="EMBL" id="POSP01000003">
    <property type="protein sequence ID" value="PND38612.1"/>
    <property type="molecule type" value="Genomic_DNA"/>
</dbReference>
<gene>
    <name evidence="2" type="ORF">C1O66_14485</name>
</gene>
<feature type="coiled-coil region" evidence="1">
    <location>
        <begin position="317"/>
        <end position="344"/>
    </location>
</feature>
<evidence type="ECO:0000313" key="2">
    <source>
        <dbReference type="EMBL" id="PND38612.1"/>
    </source>
</evidence>
<keyword evidence="3" id="KW-1185">Reference proteome</keyword>
<organism evidence="2 3">
    <name type="scientific">Kinneretia aquatilis</name>
    <dbReference type="NCBI Taxonomy" id="2070761"/>
    <lineage>
        <taxon>Bacteria</taxon>
        <taxon>Pseudomonadati</taxon>
        <taxon>Pseudomonadota</taxon>
        <taxon>Betaproteobacteria</taxon>
        <taxon>Burkholderiales</taxon>
        <taxon>Sphaerotilaceae</taxon>
        <taxon>Roseateles</taxon>
    </lineage>
</organism>